<protein>
    <recommendedName>
        <fullName evidence="3">Head-tail adaptor protein</fullName>
    </recommendedName>
</protein>
<organism evidence="1 2">
    <name type="scientific">Parasedimentitalea denitrificans</name>
    <dbReference type="NCBI Taxonomy" id="2211118"/>
    <lineage>
        <taxon>Bacteria</taxon>
        <taxon>Pseudomonadati</taxon>
        <taxon>Pseudomonadota</taxon>
        <taxon>Alphaproteobacteria</taxon>
        <taxon>Rhodobacterales</taxon>
        <taxon>Paracoccaceae</taxon>
        <taxon>Parasedimentitalea</taxon>
    </lineage>
</organism>
<comment type="caution">
    <text evidence="1">The sequence shown here is derived from an EMBL/GenBank/DDBJ whole genome shotgun (WGS) entry which is preliminary data.</text>
</comment>
<reference evidence="1 2" key="1">
    <citation type="submission" date="2018-05" db="EMBL/GenBank/DDBJ databases">
        <authorList>
            <person name="Zhang Y.-J."/>
        </authorList>
    </citation>
    <scope>NUCLEOTIDE SEQUENCE [LARGE SCALE GENOMIC DNA]</scope>
    <source>
        <strain evidence="1 2">CY04</strain>
    </source>
</reference>
<dbReference type="NCBIfam" id="TIGR01563">
    <property type="entry name" value="gp16_SPP1"/>
    <property type="match status" value="1"/>
</dbReference>
<name>A0ABX0WEW1_9RHOB</name>
<dbReference type="RefSeq" id="WP_167685882.1">
    <property type="nucleotide sequence ID" value="NZ_QHLQ01000034.1"/>
</dbReference>
<keyword evidence="2" id="KW-1185">Reference proteome</keyword>
<accession>A0ABX0WEW1</accession>
<dbReference type="InterPro" id="IPR008767">
    <property type="entry name" value="Phage_SPP1_head-tail_adaptor"/>
</dbReference>
<proteinExistence type="predicted"/>
<dbReference type="Proteomes" id="UP001429564">
    <property type="component" value="Unassembled WGS sequence"/>
</dbReference>
<dbReference type="Gene3D" id="2.40.10.270">
    <property type="entry name" value="Bacteriophage SPP1 head-tail adaptor protein"/>
    <property type="match status" value="1"/>
</dbReference>
<dbReference type="Pfam" id="PF05521">
    <property type="entry name" value="Phage_HCP"/>
    <property type="match status" value="1"/>
</dbReference>
<dbReference type="EMBL" id="QHLQ01000034">
    <property type="protein sequence ID" value="NIZ63290.1"/>
    <property type="molecule type" value="Genomic_DNA"/>
</dbReference>
<evidence type="ECO:0000313" key="1">
    <source>
        <dbReference type="EMBL" id="NIZ63290.1"/>
    </source>
</evidence>
<sequence length="115" mass="12814">MRGGKYLEQVLVERKEDTGALDGYGNPVGLNWVEFSKPRGNFRETAGKDKIAAGRLEGKATGTLRMRSYSKLRTVTSADRVKIRGQYWKIVGEPIHTDAGLQEIEFTLERGGVVE</sequence>
<evidence type="ECO:0008006" key="3">
    <source>
        <dbReference type="Google" id="ProtNLM"/>
    </source>
</evidence>
<dbReference type="InterPro" id="IPR038666">
    <property type="entry name" value="SSP1_head-tail_sf"/>
</dbReference>
<evidence type="ECO:0000313" key="2">
    <source>
        <dbReference type="Proteomes" id="UP001429564"/>
    </source>
</evidence>
<gene>
    <name evidence="1" type="ORF">DL239_20185</name>
</gene>